<dbReference type="SMART" id="SM00331">
    <property type="entry name" value="PP2C_SIG"/>
    <property type="match status" value="1"/>
</dbReference>
<dbReference type="PROSITE" id="PS51746">
    <property type="entry name" value="PPM_2"/>
    <property type="match status" value="1"/>
</dbReference>
<evidence type="ECO:0000259" key="2">
    <source>
        <dbReference type="PROSITE" id="PS51746"/>
    </source>
</evidence>
<dbReference type="InterPro" id="IPR015655">
    <property type="entry name" value="PP2C"/>
</dbReference>
<feature type="domain" description="PPM-type phosphatase" evidence="2">
    <location>
        <begin position="7"/>
        <end position="246"/>
    </location>
</feature>
<protein>
    <submittedName>
        <fullName evidence="3">Protein phosphatase 2C domain-containing protein</fullName>
    </submittedName>
</protein>
<proteinExistence type="predicted"/>
<sequence>MRVVHLNCGAASHVGLVRSANQDAYLASSPVFVVADGMGGHQGGEVASAIVVEEFARLVADGFDATDGIGAVARVLAIAQERIAKHVVEQQADGTGYYAGTTVAAALLCADQEGPKWLLANLGDSRIYKVHQGRFEQVSVDHSVVQELVESGTIDAAAAATHPERHVITRALSAAGRTDPDYFLLPLASAERLLICSDGVSGMVDGDTLGALIREVPDPRDAAEAVVAAALRGGGEDNATAIVVDVVGWSESDSQARRSEPVSLEEKLGALP</sequence>
<accession>A0ABP4EMJ4</accession>
<dbReference type="Proteomes" id="UP001501581">
    <property type="component" value="Unassembled WGS sequence"/>
</dbReference>
<dbReference type="Gene3D" id="3.60.40.10">
    <property type="entry name" value="PPM-type phosphatase domain"/>
    <property type="match status" value="1"/>
</dbReference>
<feature type="compositionally biased region" description="Basic and acidic residues" evidence="1">
    <location>
        <begin position="254"/>
        <end position="272"/>
    </location>
</feature>
<dbReference type="CDD" id="cd00143">
    <property type="entry name" value="PP2Cc"/>
    <property type="match status" value="1"/>
</dbReference>
<comment type="caution">
    <text evidence="3">The sequence shown here is derived from an EMBL/GenBank/DDBJ whole genome shotgun (WGS) entry which is preliminary data.</text>
</comment>
<evidence type="ECO:0000313" key="3">
    <source>
        <dbReference type="EMBL" id="GAA1112472.1"/>
    </source>
</evidence>
<feature type="region of interest" description="Disordered" evidence="1">
    <location>
        <begin position="251"/>
        <end position="272"/>
    </location>
</feature>
<evidence type="ECO:0000313" key="4">
    <source>
        <dbReference type="Proteomes" id="UP001501581"/>
    </source>
</evidence>
<dbReference type="Pfam" id="PF13672">
    <property type="entry name" value="PP2C_2"/>
    <property type="match status" value="1"/>
</dbReference>
<reference evidence="4" key="1">
    <citation type="journal article" date="2019" name="Int. J. Syst. Evol. Microbiol.">
        <title>The Global Catalogue of Microorganisms (GCM) 10K type strain sequencing project: providing services to taxonomists for standard genome sequencing and annotation.</title>
        <authorList>
            <consortium name="The Broad Institute Genomics Platform"/>
            <consortium name="The Broad Institute Genome Sequencing Center for Infectious Disease"/>
            <person name="Wu L."/>
            <person name="Ma J."/>
        </authorList>
    </citation>
    <scope>NUCLEOTIDE SEQUENCE [LARGE SCALE GENOMIC DNA]</scope>
    <source>
        <strain evidence="4">JCM 13008</strain>
    </source>
</reference>
<name>A0ABP4EMJ4_9ACTN</name>
<dbReference type="InterPro" id="IPR036457">
    <property type="entry name" value="PPM-type-like_dom_sf"/>
</dbReference>
<gene>
    <name evidence="3" type="ORF">GCM10009668_37710</name>
</gene>
<organism evidence="3 4">
    <name type="scientific">Nocardioides dubius</name>
    <dbReference type="NCBI Taxonomy" id="317019"/>
    <lineage>
        <taxon>Bacteria</taxon>
        <taxon>Bacillati</taxon>
        <taxon>Actinomycetota</taxon>
        <taxon>Actinomycetes</taxon>
        <taxon>Propionibacteriales</taxon>
        <taxon>Nocardioidaceae</taxon>
        <taxon>Nocardioides</taxon>
    </lineage>
</organism>
<dbReference type="EMBL" id="BAAALG010000013">
    <property type="protein sequence ID" value="GAA1112472.1"/>
    <property type="molecule type" value="Genomic_DNA"/>
</dbReference>
<dbReference type="PANTHER" id="PTHR47992">
    <property type="entry name" value="PROTEIN PHOSPHATASE"/>
    <property type="match status" value="1"/>
</dbReference>
<keyword evidence="4" id="KW-1185">Reference proteome</keyword>
<dbReference type="SMART" id="SM00332">
    <property type="entry name" value="PP2Cc"/>
    <property type="match status" value="1"/>
</dbReference>
<dbReference type="SUPFAM" id="SSF81606">
    <property type="entry name" value="PP2C-like"/>
    <property type="match status" value="1"/>
</dbReference>
<dbReference type="InterPro" id="IPR001932">
    <property type="entry name" value="PPM-type_phosphatase-like_dom"/>
</dbReference>
<dbReference type="RefSeq" id="WP_343996431.1">
    <property type="nucleotide sequence ID" value="NZ_BAAALG010000013.1"/>
</dbReference>
<evidence type="ECO:0000256" key="1">
    <source>
        <dbReference type="SAM" id="MobiDB-lite"/>
    </source>
</evidence>